<gene>
    <name evidence="1" type="ORF">GIW81_00840</name>
</gene>
<dbReference type="EMBL" id="WMBQ01000001">
    <property type="protein sequence ID" value="MTD92874.1"/>
    <property type="molecule type" value="Genomic_DNA"/>
</dbReference>
<accession>A0A6I3KDE5</accession>
<evidence type="ECO:0000313" key="1">
    <source>
        <dbReference type="EMBL" id="MTD92874.1"/>
    </source>
</evidence>
<dbReference type="Proteomes" id="UP000440694">
    <property type="component" value="Unassembled WGS sequence"/>
</dbReference>
<comment type="caution">
    <text evidence="1">The sequence shown here is derived from an EMBL/GenBank/DDBJ whole genome shotgun (WGS) entry which is preliminary data.</text>
</comment>
<dbReference type="AlphaFoldDB" id="A0A6I3KDE5"/>
<proteinExistence type="predicted"/>
<evidence type="ECO:0000313" key="2">
    <source>
        <dbReference type="Proteomes" id="UP000440694"/>
    </source>
</evidence>
<name>A0A6I3KDE5_9HYPH</name>
<organism evidence="1 2">
    <name type="scientific">Hyphomicrobium album</name>
    <dbReference type="NCBI Taxonomy" id="2665159"/>
    <lineage>
        <taxon>Bacteria</taxon>
        <taxon>Pseudomonadati</taxon>
        <taxon>Pseudomonadota</taxon>
        <taxon>Alphaproteobacteria</taxon>
        <taxon>Hyphomicrobiales</taxon>
        <taxon>Hyphomicrobiaceae</taxon>
        <taxon>Hyphomicrobium</taxon>
    </lineage>
</organism>
<sequence length="109" mass="12205">MRADTAFLAGGSRQKRNGRKKFVRRMEHRPEKDRQVFALLRAIKKLSAGDVMRAADKAGFFISDQTVRNLRRGKGGTKYPQRYSMDAMASAVGLTFALVPPDCGDIFKP</sequence>
<protein>
    <submittedName>
        <fullName evidence="1">Uncharacterized protein</fullName>
    </submittedName>
</protein>
<reference evidence="1 2" key="1">
    <citation type="submission" date="2019-11" db="EMBL/GenBank/DDBJ databases">
        <title>Identification of a novel strain.</title>
        <authorList>
            <person name="Xu Q."/>
            <person name="Wang G."/>
        </authorList>
    </citation>
    <scope>NUCLEOTIDE SEQUENCE [LARGE SCALE GENOMIC DNA]</scope>
    <source>
        <strain evidence="2">xq</strain>
    </source>
</reference>
<dbReference type="RefSeq" id="WP_154737464.1">
    <property type="nucleotide sequence ID" value="NZ_WMBQ01000001.1"/>
</dbReference>
<keyword evidence="2" id="KW-1185">Reference proteome</keyword>